<evidence type="ECO:0000259" key="6">
    <source>
        <dbReference type="Pfam" id="PF13515"/>
    </source>
</evidence>
<reference evidence="7 8" key="1">
    <citation type="submission" date="2018-11" db="EMBL/GenBank/DDBJ databases">
        <title>Genome sequencing of Lautropia sp. KCOM 2505 (= ChDC F240).</title>
        <authorList>
            <person name="Kook J.-K."/>
            <person name="Park S.-N."/>
            <person name="Lim Y.K."/>
        </authorList>
    </citation>
    <scope>NUCLEOTIDE SEQUENCE [LARGE SCALE GENOMIC DNA]</scope>
    <source>
        <strain evidence="7 8">KCOM 2505</strain>
    </source>
</reference>
<feature type="transmembrane region" description="Helical" evidence="5">
    <location>
        <begin position="155"/>
        <end position="172"/>
    </location>
</feature>
<keyword evidence="8" id="KW-1185">Reference proteome</keyword>
<evidence type="ECO:0000313" key="7">
    <source>
        <dbReference type="EMBL" id="RRN45216.1"/>
    </source>
</evidence>
<dbReference type="EMBL" id="RRUE01000001">
    <property type="protein sequence ID" value="RRN45216.1"/>
    <property type="molecule type" value="Genomic_DNA"/>
</dbReference>
<dbReference type="Pfam" id="PF13515">
    <property type="entry name" value="FUSC_2"/>
    <property type="match status" value="1"/>
</dbReference>
<keyword evidence="2 5" id="KW-0812">Transmembrane</keyword>
<feature type="transmembrane region" description="Helical" evidence="5">
    <location>
        <begin position="83"/>
        <end position="101"/>
    </location>
</feature>
<comment type="subcellular location">
    <subcellularLocation>
        <location evidence="1">Membrane</location>
        <topology evidence="1">Multi-pass membrane protein</topology>
    </subcellularLocation>
</comment>
<feature type="domain" description="Integral membrane bound transporter" evidence="6">
    <location>
        <begin position="239"/>
        <end position="362"/>
    </location>
</feature>
<feature type="transmembrane region" description="Helical" evidence="5">
    <location>
        <begin position="184"/>
        <end position="207"/>
    </location>
</feature>
<feature type="transmembrane region" description="Helical" evidence="5">
    <location>
        <begin position="350"/>
        <end position="369"/>
    </location>
</feature>
<sequence length="392" mass="41692">MLGLGALPGMALSPLVVDNTGPLSHERKRSRCMAEHCTGVSVRLMNLPSLKTWIGTVYWQQALLGGPALLAVLALSLSWEPHVAVVTTASAFTIAFGAAHALPGRRWWPMIVTCLGMASATVLGSVAAEEAWALFALAGILTACCAALSAWNGDWWWVDLQVVCAFLVASYFPGSFDVGLERAVLVVTGGGAQIIFTLLTALLWPAFAAALPSPPLQVFQQQAQLRRYALTAAAAVVLSLALARGVSLHNDYWASIAALMVLRPGLHDTRTRYLRRLTGTLVGCVATMFIIGWAHDATGWLVVFTALAASAAFSTQKAHYGLFTCLMSATIIFMQAIGHGDPLAATEHRIEATLLGGSVALVLGMLLSLTERFLENGAFGAYQGVFRPRGDD</sequence>
<feature type="transmembrane region" description="Helical" evidence="5">
    <location>
        <begin position="107"/>
        <end position="124"/>
    </location>
</feature>
<evidence type="ECO:0000256" key="2">
    <source>
        <dbReference type="ARBA" id="ARBA00022692"/>
    </source>
</evidence>
<evidence type="ECO:0000256" key="3">
    <source>
        <dbReference type="ARBA" id="ARBA00022989"/>
    </source>
</evidence>
<gene>
    <name evidence="7" type="ORF">EHV23_02955</name>
</gene>
<feature type="transmembrane region" description="Helical" evidence="5">
    <location>
        <begin position="227"/>
        <end position="246"/>
    </location>
</feature>
<proteinExistence type="predicted"/>
<evidence type="ECO:0000256" key="1">
    <source>
        <dbReference type="ARBA" id="ARBA00004141"/>
    </source>
</evidence>
<protein>
    <submittedName>
        <fullName evidence="7">FUSC family protein</fullName>
    </submittedName>
</protein>
<feature type="transmembrane region" description="Helical" evidence="5">
    <location>
        <begin position="131"/>
        <end position="149"/>
    </location>
</feature>
<feature type="transmembrane region" description="Helical" evidence="5">
    <location>
        <begin position="57"/>
        <end position="76"/>
    </location>
</feature>
<dbReference type="AlphaFoldDB" id="A0A3R8T324"/>
<evidence type="ECO:0000256" key="4">
    <source>
        <dbReference type="ARBA" id="ARBA00023136"/>
    </source>
</evidence>
<dbReference type="GO" id="GO:0016020">
    <property type="term" value="C:membrane"/>
    <property type="evidence" value="ECO:0007669"/>
    <property type="project" value="UniProtKB-SubCell"/>
</dbReference>
<comment type="caution">
    <text evidence="7">The sequence shown here is derived from an EMBL/GenBank/DDBJ whole genome shotgun (WGS) entry which is preliminary data.</text>
</comment>
<accession>A0A3R8T324</accession>
<keyword evidence="3 5" id="KW-1133">Transmembrane helix</keyword>
<evidence type="ECO:0000256" key="5">
    <source>
        <dbReference type="SAM" id="Phobius"/>
    </source>
</evidence>
<evidence type="ECO:0000313" key="8">
    <source>
        <dbReference type="Proteomes" id="UP000270261"/>
    </source>
</evidence>
<dbReference type="InterPro" id="IPR049453">
    <property type="entry name" value="Memb_transporter_dom"/>
</dbReference>
<name>A0A3R8T324_9BURK</name>
<organism evidence="7 8">
    <name type="scientific">Lautropia dentalis</name>
    <dbReference type="NCBI Taxonomy" id="2490857"/>
    <lineage>
        <taxon>Bacteria</taxon>
        <taxon>Pseudomonadati</taxon>
        <taxon>Pseudomonadota</taxon>
        <taxon>Betaproteobacteria</taxon>
        <taxon>Burkholderiales</taxon>
        <taxon>Burkholderiaceae</taxon>
        <taxon>Lautropia</taxon>
    </lineage>
</organism>
<dbReference type="Proteomes" id="UP000270261">
    <property type="component" value="Unassembled WGS sequence"/>
</dbReference>
<keyword evidence="4 5" id="KW-0472">Membrane</keyword>
<feature type="transmembrane region" description="Helical" evidence="5">
    <location>
        <begin position="320"/>
        <end position="338"/>
    </location>
</feature>